<dbReference type="InterPro" id="IPR000914">
    <property type="entry name" value="SBP_5_dom"/>
</dbReference>
<dbReference type="Pfam" id="PF00496">
    <property type="entry name" value="SBP_bac_5"/>
    <property type="match status" value="1"/>
</dbReference>
<proteinExistence type="predicted"/>
<dbReference type="SUPFAM" id="SSF53850">
    <property type="entry name" value="Periplasmic binding protein-like II"/>
    <property type="match status" value="1"/>
</dbReference>
<dbReference type="Proteomes" id="UP001597024">
    <property type="component" value="Unassembled WGS sequence"/>
</dbReference>
<accession>A0ABW3DWU1</accession>
<evidence type="ECO:0000259" key="2">
    <source>
        <dbReference type="Pfam" id="PF00496"/>
    </source>
</evidence>
<protein>
    <submittedName>
        <fullName evidence="3">ABC transporter substrate-binding protein</fullName>
    </submittedName>
</protein>
<dbReference type="Gene3D" id="3.10.105.10">
    <property type="entry name" value="Dipeptide-binding Protein, Domain 3"/>
    <property type="match status" value="1"/>
</dbReference>
<comment type="caution">
    <text evidence="3">The sequence shown here is derived from an EMBL/GenBank/DDBJ whole genome shotgun (WGS) entry which is preliminary data.</text>
</comment>
<feature type="domain" description="Solute-binding protein family 5" evidence="2">
    <location>
        <begin position="81"/>
        <end position="420"/>
    </location>
</feature>
<feature type="chain" id="PRO_5045379026" evidence="1">
    <location>
        <begin position="23"/>
        <end position="518"/>
    </location>
</feature>
<dbReference type="InterPro" id="IPR030678">
    <property type="entry name" value="Peptide/Ni-bd"/>
</dbReference>
<keyword evidence="4" id="KW-1185">Reference proteome</keyword>
<dbReference type="PIRSF" id="PIRSF002741">
    <property type="entry name" value="MppA"/>
    <property type="match status" value="1"/>
</dbReference>
<dbReference type="Gene3D" id="3.40.190.10">
    <property type="entry name" value="Periplasmic binding protein-like II"/>
    <property type="match status" value="1"/>
</dbReference>
<evidence type="ECO:0000313" key="3">
    <source>
        <dbReference type="EMBL" id="MFD0888298.1"/>
    </source>
</evidence>
<reference evidence="4" key="1">
    <citation type="journal article" date="2019" name="Int. J. Syst. Evol. Microbiol.">
        <title>The Global Catalogue of Microorganisms (GCM) 10K type strain sequencing project: providing services to taxonomists for standard genome sequencing and annotation.</title>
        <authorList>
            <consortium name="The Broad Institute Genomics Platform"/>
            <consortium name="The Broad Institute Genome Sequencing Center for Infectious Disease"/>
            <person name="Wu L."/>
            <person name="Ma J."/>
        </authorList>
    </citation>
    <scope>NUCLEOTIDE SEQUENCE [LARGE SCALE GENOMIC DNA]</scope>
    <source>
        <strain evidence="4">CCUG 62974</strain>
    </source>
</reference>
<name>A0ABW3DWU1_9ACTN</name>
<dbReference type="PROSITE" id="PS51257">
    <property type="entry name" value="PROKAR_LIPOPROTEIN"/>
    <property type="match status" value="1"/>
</dbReference>
<organism evidence="3 4">
    <name type="scientific">Streptosporangium algeriense</name>
    <dbReference type="NCBI Taxonomy" id="1682748"/>
    <lineage>
        <taxon>Bacteria</taxon>
        <taxon>Bacillati</taxon>
        <taxon>Actinomycetota</taxon>
        <taxon>Actinomycetes</taxon>
        <taxon>Streptosporangiales</taxon>
        <taxon>Streptosporangiaceae</taxon>
        <taxon>Streptosporangium</taxon>
    </lineage>
</organism>
<evidence type="ECO:0000313" key="4">
    <source>
        <dbReference type="Proteomes" id="UP001597024"/>
    </source>
</evidence>
<dbReference type="PANTHER" id="PTHR30290">
    <property type="entry name" value="PERIPLASMIC BINDING COMPONENT OF ABC TRANSPORTER"/>
    <property type="match status" value="1"/>
</dbReference>
<sequence length="518" mass="55172">MSRHRAAVGLISVALVTGSAAACGGSGSGSGGGSDDTGTLTVIASAAPATLDPVKANVGSDNWFVNLTYDTLLRLGPDGDVQPGLAVRWGYTGKDNRTFELTLREGVRFADGTPLTARAVADSLNYARKNGLNAATWSSAIETVTATGPLTVRIHCSTPHPVLPLLLGQIQLVGSVISPKGLADPSKMGAGSFGAGPYVLDSARSASGDHYTYTPNPNYWDKSRIHWKKVVIKVVTNPSSALDAVRTGQADLTALVANQADTAKSSGLSVINAPIAFTGVNLADRDGTLARPLADVRVRQALNHAVDRQTITQAIFKEYGRPTAQLSLPGLDGYVPDYDNRYPYDPAKAKRLLAEAGYPDGFTLRAEVQGVNGFDLLPQAVFQQWKQIGVTVDVVTDTTVGAFLSNAMSRSFPVLGFAYGGLPTYLTSLDWMLPHASPFNPFASKDPRLVRMLETAAAAPQARQPGLYREAMRHVVDQAWFVAVSRQDQIFAYDGKKLDGVTVASGYLPDLAWEVRPR</sequence>
<dbReference type="InterPro" id="IPR039424">
    <property type="entry name" value="SBP_5"/>
</dbReference>
<dbReference type="EMBL" id="JBHTHX010001267">
    <property type="protein sequence ID" value="MFD0888298.1"/>
    <property type="molecule type" value="Genomic_DNA"/>
</dbReference>
<gene>
    <name evidence="3" type="ORF">ACFQ08_27480</name>
</gene>
<keyword evidence="1" id="KW-0732">Signal</keyword>
<evidence type="ECO:0000256" key="1">
    <source>
        <dbReference type="SAM" id="SignalP"/>
    </source>
</evidence>
<feature type="signal peptide" evidence="1">
    <location>
        <begin position="1"/>
        <end position="22"/>
    </location>
</feature>